<organism evidence="2 3">
    <name type="scientific">Acidianus sulfidivorans JP7</name>
    <dbReference type="NCBI Taxonomy" id="619593"/>
    <lineage>
        <taxon>Archaea</taxon>
        <taxon>Thermoproteota</taxon>
        <taxon>Thermoprotei</taxon>
        <taxon>Sulfolobales</taxon>
        <taxon>Sulfolobaceae</taxon>
        <taxon>Acidianus</taxon>
    </lineage>
</organism>
<name>A0A2U9IPE2_9CREN</name>
<reference evidence="2 3" key="1">
    <citation type="submission" date="2018-05" db="EMBL/GenBank/DDBJ databases">
        <title>Complete Genome Sequences of Extremely Thermoacidophilic, Metal-Mobilizing Type-Strain Members of the Archaeal Family Sulfolobaceae: Acidianus brierleyi DSM-1651T, Acidianus sulfidivorans DSM-18786T, Metallosphaera hakonensis DSM-7519T, and Metallosphaera prunae DSM-10039T.</title>
        <authorList>
            <person name="Counts J.A."/>
            <person name="Kelly R.M."/>
        </authorList>
    </citation>
    <scope>NUCLEOTIDE SEQUENCE [LARGE SCALE GENOMIC DNA]</scope>
    <source>
        <strain evidence="2 3">JP7</strain>
    </source>
</reference>
<dbReference type="EMBL" id="CP029288">
    <property type="protein sequence ID" value="AWR97875.1"/>
    <property type="molecule type" value="Genomic_DNA"/>
</dbReference>
<sequence length="181" mass="19732">MEFIQDLLIVALLGLTHGFDPDHIATAKMLKKTRKVIIFALSHSLGFVLLAIPLSIIFILLEINTSILELAANIVGIIIGIILLISAITNKEFEIEPKSMGIIQGALVVTPSKILTIVLAITIGNFAYSIILLLAFILTSTISIIGLSLLKYIPERFSKLVNIIISIITIGFFTFSIIQGF</sequence>
<feature type="transmembrane region" description="Helical" evidence="1">
    <location>
        <begin position="130"/>
        <end position="153"/>
    </location>
</feature>
<evidence type="ECO:0000256" key="1">
    <source>
        <dbReference type="SAM" id="Phobius"/>
    </source>
</evidence>
<keyword evidence="1" id="KW-1133">Transmembrane helix</keyword>
<dbReference type="Proteomes" id="UP000248410">
    <property type="component" value="Chromosome"/>
</dbReference>
<dbReference type="AlphaFoldDB" id="A0A2U9IPE2"/>
<keyword evidence="1" id="KW-0472">Membrane</keyword>
<dbReference type="RefSeq" id="WP_110380765.1">
    <property type="nucleotide sequence ID" value="NZ_CP029288.2"/>
</dbReference>
<evidence type="ECO:0000313" key="2">
    <source>
        <dbReference type="EMBL" id="AWR97875.1"/>
    </source>
</evidence>
<dbReference type="OrthoDB" id="43301at2157"/>
<evidence type="ECO:0008006" key="4">
    <source>
        <dbReference type="Google" id="ProtNLM"/>
    </source>
</evidence>
<feature type="transmembrane region" description="Helical" evidence="1">
    <location>
        <begin position="160"/>
        <end position="178"/>
    </location>
</feature>
<feature type="transmembrane region" description="Helical" evidence="1">
    <location>
        <begin position="67"/>
        <end position="89"/>
    </location>
</feature>
<protein>
    <recommendedName>
        <fullName evidence="4">Nickel/cobalt efflux system</fullName>
    </recommendedName>
</protein>
<accession>A0A2U9IPE2</accession>
<evidence type="ECO:0000313" key="3">
    <source>
        <dbReference type="Proteomes" id="UP000248410"/>
    </source>
</evidence>
<feature type="transmembrane region" description="Helical" evidence="1">
    <location>
        <begin position="101"/>
        <end position="124"/>
    </location>
</feature>
<keyword evidence="1" id="KW-0812">Transmembrane</keyword>
<feature type="transmembrane region" description="Helical" evidence="1">
    <location>
        <begin position="36"/>
        <end position="61"/>
    </location>
</feature>
<dbReference type="GeneID" id="36838344"/>
<gene>
    <name evidence="2" type="ORF">DFR86_10205</name>
</gene>
<keyword evidence="3" id="KW-1185">Reference proteome</keyword>
<proteinExistence type="predicted"/>
<dbReference type="KEGG" id="asul:DFR86_10205"/>